<dbReference type="Gene3D" id="3.40.630.40">
    <property type="entry name" value="Zn-dependent exopeptidases"/>
    <property type="match status" value="1"/>
</dbReference>
<dbReference type="SUPFAM" id="SSF53187">
    <property type="entry name" value="Zn-dependent exopeptidases"/>
    <property type="match status" value="1"/>
</dbReference>
<evidence type="ECO:0000313" key="1">
    <source>
        <dbReference type="EMBL" id="PVE46398.1"/>
    </source>
</evidence>
<reference evidence="1 2" key="1">
    <citation type="journal article" date="2011" name="Syst. Appl. Microbiol.">
        <title>Defluviimonas denitrificans gen. nov., sp. nov., and Pararhodobacter aggregans gen. nov., sp. nov., non-phototrophic Rhodobacteraceae from the biofilter of a marine aquaculture.</title>
        <authorList>
            <person name="Foesel B.U."/>
            <person name="Drake H.L."/>
            <person name="Schramm A."/>
        </authorList>
    </citation>
    <scope>NUCLEOTIDE SEQUENCE [LARGE SCALE GENOMIC DNA]</scope>
    <source>
        <strain evidence="1 2">D1-19</strain>
    </source>
</reference>
<comment type="caution">
    <text evidence="1">The sequence shown here is derived from an EMBL/GenBank/DDBJ whole genome shotgun (WGS) entry which is preliminary data.</text>
</comment>
<gene>
    <name evidence="1" type="ORF">DDE23_17310</name>
</gene>
<dbReference type="Pfam" id="PF05013">
    <property type="entry name" value="FGase"/>
    <property type="match status" value="1"/>
</dbReference>
<protein>
    <submittedName>
        <fullName evidence="1">N-formylglutamate amidohydrolase</fullName>
    </submittedName>
</protein>
<dbReference type="GO" id="GO:0016787">
    <property type="term" value="F:hydrolase activity"/>
    <property type="evidence" value="ECO:0007669"/>
    <property type="project" value="UniProtKB-KW"/>
</dbReference>
<dbReference type="RefSeq" id="WP_107753397.1">
    <property type="nucleotide sequence ID" value="NZ_QBKF01000009.1"/>
</dbReference>
<keyword evidence="1" id="KW-0378">Hydrolase</keyword>
<keyword evidence="2" id="KW-1185">Reference proteome</keyword>
<evidence type="ECO:0000313" key="2">
    <source>
        <dbReference type="Proteomes" id="UP000244810"/>
    </source>
</evidence>
<dbReference type="InterPro" id="IPR007709">
    <property type="entry name" value="N-FG_amidohydro"/>
</dbReference>
<dbReference type="OrthoDB" id="9802050at2"/>
<proteinExistence type="predicted"/>
<name>A0A2T7UP50_9RHOB</name>
<sequence length="292" mass="31361">MPRAVTIHAPDRITSAVIFASPHSGRVYPPDLLARAQVSETVLRSSEDAYVDLLLTDAPRFGAPVITTEVPRAYVDFNRAADEFDPALIEGASRGGLNPRVASGLGVLARVVANGRAIYRGKLPMAEAERRIGRYWAPYHRALEELIATQHARFGSVLLCDMHSMPHEALAGHPGRGPTRPDVILGDRWGASAAPGVVAAVEKAFTDHGFVVARNAPFAGAYVAQRYGQPSRGIHAVQVEIDRALYLDEKSIEPLPRFDAFRALMRSVVERLAAIDPGHAAAGGGPLDLAAE</sequence>
<dbReference type="Proteomes" id="UP000244810">
    <property type="component" value="Unassembled WGS sequence"/>
</dbReference>
<dbReference type="EMBL" id="QDDR01000009">
    <property type="protein sequence ID" value="PVE46398.1"/>
    <property type="molecule type" value="Genomic_DNA"/>
</dbReference>
<organism evidence="1 2">
    <name type="scientific">Pararhodobacter aggregans</name>
    <dbReference type="NCBI Taxonomy" id="404875"/>
    <lineage>
        <taxon>Bacteria</taxon>
        <taxon>Pseudomonadati</taxon>
        <taxon>Pseudomonadota</taxon>
        <taxon>Alphaproteobacteria</taxon>
        <taxon>Rhodobacterales</taxon>
        <taxon>Paracoccaceae</taxon>
        <taxon>Pararhodobacter</taxon>
    </lineage>
</organism>
<accession>A0A2T7UP50</accession>
<dbReference type="AlphaFoldDB" id="A0A2T7UP50"/>